<keyword evidence="2" id="KW-1185">Reference proteome</keyword>
<evidence type="ECO:0000313" key="2">
    <source>
        <dbReference type="Proteomes" id="UP000196655"/>
    </source>
</evidence>
<proteinExistence type="predicted"/>
<dbReference type="AlphaFoldDB" id="A0A211ZL48"/>
<dbReference type="OrthoDB" id="9777645at2"/>
<comment type="caution">
    <text evidence="1">The sequence shown here is derived from an EMBL/GenBank/DDBJ whole genome shotgun (WGS) entry which is preliminary data.</text>
</comment>
<evidence type="ECO:0008006" key="3">
    <source>
        <dbReference type="Google" id="ProtNLM"/>
    </source>
</evidence>
<sequence length="457" mass="50483">MELFPTDLLDRAGELFDRRIRLGVTGLSRAGKSVFIAALVHGLTDPRRFGLLDAVAEDRLRAAVLRPQPHPELPRFPYEEAVARLTGSGGYPDWPPGTRNIAELRLSLRFAPKGGLRSLLGDQVLHLDIFDYPGEWLIDLPLLERDYAGWAEETLALAGTGVRAPLSQPWRDAIATLDPAGPAKETDAIAAARLYTDYLRGCRTHAIPLSRLQPGRFLLPGDLEGSPALTFCPLPRPRETPRGSLWRLMEERFEAYKAKVIRPFFNDHFSRLDRQIVLVDLLAHLAAGPESLEDLGRAMDDILTCFKTGGINWLWPFESRIRRVLFAATKADHLPREGHEPLVGLMDELLQQSVRRTAFQGATARSMAIASLRATREVDVKHEGETLRCVAGVIEPGGKPVAAYPGALPRSLREARGGGRFGAQRFLPPADLGADGQPWPHIRLDGALQFLIGEDLA</sequence>
<dbReference type="RefSeq" id="WP_088152187.1">
    <property type="nucleotide sequence ID" value="NZ_NHON01000030.1"/>
</dbReference>
<accession>A0A211ZL48</accession>
<dbReference type="InterPro" id="IPR007413">
    <property type="entry name" value="YcjX-like"/>
</dbReference>
<reference evidence="2" key="1">
    <citation type="submission" date="2017-05" db="EMBL/GenBank/DDBJ databases">
        <authorList>
            <person name="Macchi M."/>
            <person name="Festa S."/>
            <person name="Coppotelli B.M."/>
            <person name="Morelli I.S."/>
        </authorList>
    </citation>
    <scope>NUCLEOTIDE SEQUENCE [LARGE SCALE GENOMIC DNA]</scope>
    <source>
        <strain evidence="2">I</strain>
    </source>
</reference>
<organism evidence="1 2">
    <name type="scientific">Inquilinus limosus</name>
    <dbReference type="NCBI Taxonomy" id="171674"/>
    <lineage>
        <taxon>Bacteria</taxon>
        <taxon>Pseudomonadati</taxon>
        <taxon>Pseudomonadota</taxon>
        <taxon>Alphaproteobacteria</taxon>
        <taxon>Rhodospirillales</taxon>
        <taxon>Rhodospirillaceae</taxon>
        <taxon>Inquilinus</taxon>
    </lineage>
</organism>
<protein>
    <recommendedName>
        <fullName evidence="3">Amino acid regulated cytosolic protein</fullName>
    </recommendedName>
</protein>
<dbReference type="STRING" id="1122125.GCA_000423185_06077"/>
<gene>
    <name evidence="1" type="ORF">BWR60_16850</name>
</gene>
<dbReference type="PIRSF" id="PIRSF019381">
    <property type="entry name" value="YcjX"/>
    <property type="match status" value="1"/>
</dbReference>
<evidence type="ECO:0000313" key="1">
    <source>
        <dbReference type="EMBL" id="OWJ65896.1"/>
    </source>
</evidence>
<dbReference type="Pfam" id="PF04317">
    <property type="entry name" value="DUF463"/>
    <property type="match status" value="1"/>
</dbReference>
<dbReference type="EMBL" id="NHON01000030">
    <property type="protein sequence ID" value="OWJ65896.1"/>
    <property type="molecule type" value="Genomic_DNA"/>
</dbReference>
<name>A0A211ZL48_9PROT</name>
<dbReference type="PANTHER" id="PTHR38605:SF1">
    <property type="entry name" value="ATPASE"/>
    <property type="match status" value="1"/>
</dbReference>
<dbReference type="Proteomes" id="UP000196655">
    <property type="component" value="Unassembled WGS sequence"/>
</dbReference>
<dbReference type="PANTHER" id="PTHR38605">
    <property type="entry name" value="ATPASE-RELATED"/>
    <property type="match status" value="1"/>
</dbReference>